<evidence type="ECO:0000313" key="3">
    <source>
        <dbReference type="Proteomes" id="UP000485058"/>
    </source>
</evidence>
<sequence>MLTCLLKSLLRNEIDGAMPPRKRPSAAEQDPLPIESPRKRGPSVPPAKQREERRAEWNTQRRQVIKVPGGAVLRGCKKTERK</sequence>
<organism evidence="2 3">
    <name type="scientific">Haematococcus lacustris</name>
    <name type="common">Green alga</name>
    <name type="synonym">Haematococcus pluvialis</name>
    <dbReference type="NCBI Taxonomy" id="44745"/>
    <lineage>
        <taxon>Eukaryota</taxon>
        <taxon>Viridiplantae</taxon>
        <taxon>Chlorophyta</taxon>
        <taxon>core chlorophytes</taxon>
        <taxon>Chlorophyceae</taxon>
        <taxon>CS clade</taxon>
        <taxon>Chlamydomonadales</taxon>
        <taxon>Haematococcaceae</taxon>
        <taxon>Haematococcus</taxon>
    </lineage>
</organism>
<feature type="non-terminal residue" evidence="2">
    <location>
        <position position="82"/>
    </location>
</feature>
<comment type="caution">
    <text evidence="2">The sequence shown here is derived from an EMBL/GenBank/DDBJ whole genome shotgun (WGS) entry which is preliminary data.</text>
</comment>
<protein>
    <submittedName>
        <fullName evidence="2">Uncharacterized protein</fullName>
    </submittedName>
</protein>
<evidence type="ECO:0000313" key="2">
    <source>
        <dbReference type="EMBL" id="GFH15061.1"/>
    </source>
</evidence>
<keyword evidence="3" id="KW-1185">Reference proteome</keyword>
<reference evidence="2 3" key="1">
    <citation type="submission" date="2020-02" db="EMBL/GenBank/DDBJ databases">
        <title>Draft genome sequence of Haematococcus lacustris strain NIES-144.</title>
        <authorList>
            <person name="Morimoto D."/>
            <person name="Nakagawa S."/>
            <person name="Yoshida T."/>
            <person name="Sawayama S."/>
        </authorList>
    </citation>
    <scope>NUCLEOTIDE SEQUENCE [LARGE SCALE GENOMIC DNA]</scope>
    <source>
        <strain evidence="2 3">NIES-144</strain>
    </source>
</reference>
<dbReference type="Proteomes" id="UP000485058">
    <property type="component" value="Unassembled WGS sequence"/>
</dbReference>
<dbReference type="EMBL" id="BLLF01000801">
    <property type="protein sequence ID" value="GFH15061.1"/>
    <property type="molecule type" value="Genomic_DNA"/>
</dbReference>
<name>A0A699YZD3_HAELA</name>
<gene>
    <name evidence="2" type="ORF">HaLaN_11221</name>
</gene>
<evidence type="ECO:0000256" key="1">
    <source>
        <dbReference type="SAM" id="MobiDB-lite"/>
    </source>
</evidence>
<accession>A0A699YZD3</accession>
<proteinExistence type="predicted"/>
<feature type="region of interest" description="Disordered" evidence="1">
    <location>
        <begin position="12"/>
        <end position="82"/>
    </location>
</feature>
<dbReference type="AlphaFoldDB" id="A0A699YZD3"/>